<dbReference type="GO" id="GO:0031763">
    <property type="term" value="F:galanin receptor binding"/>
    <property type="evidence" value="ECO:0007669"/>
    <property type="project" value="TreeGrafter"/>
</dbReference>
<comment type="subcellular location">
    <subcellularLocation>
        <location evidence="1">Secreted</location>
    </subcellularLocation>
</comment>
<gene>
    <name evidence="12" type="ORF">QTP70_020577</name>
</gene>
<evidence type="ECO:0000256" key="6">
    <source>
        <dbReference type="ARBA" id="ARBA00022702"/>
    </source>
</evidence>
<keyword evidence="8" id="KW-0527">Neuropeptide</keyword>
<keyword evidence="7" id="KW-0732">Signal</keyword>
<keyword evidence="5" id="KW-0165">Cleavage on pair of basic residues</keyword>
<feature type="compositionally biased region" description="Basic and acidic residues" evidence="9">
    <location>
        <begin position="98"/>
        <end position="107"/>
    </location>
</feature>
<evidence type="ECO:0000313" key="13">
    <source>
        <dbReference type="Proteomes" id="UP001274896"/>
    </source>
</evidence>
<sequence>MTESTSRSDREKPSSTLNKLSDQPDCREAQRYVVAPRTVIMLHTNLLSHRKQDCKGHEHRAEGCSGACSHLRFFSSAAQSGEEHLHREETGENAFQRTNREKEREKGGGCHDVELVRVYKAVTSRTEHQRDELHIPVSLHLHLSHCTSKQNPAPILRMQKCIGGVCISLVFCAVLTETLGMVIAAKEKRGWTLNSAGYLLGPRRIDHLIQIKEAPSARGREELLGEYGIDSHRTLSDKHGLAGKRDALMEDEIKSGALRIADEDIVHTIVDFLSYLKLKDMGALDSLPASLTSDEFTQP</sequence>
<feature type="region of interest" description="Disordered" evidence="9">
    <location>
        <begin position="1"/>
        <end position="24"/>
    </location>
</feature>
<reference evidence="12" key="1">
    <citation type="submission" date="2023-06" db="EMBL/GenBank/DDBJ databases">
        <title>Male Hemibagrus guttatus genome.</title>
        <authorList>
            <person name="Bian C."/>
        </authorList>
    </citation>
    <scope>NUCLEOTIDE SEQUENCE</scope>
    <source>
        <strain evidence="12">Male_cb2023</strain>
        <tissue evidence="12">Muscle</tissue>
    </source>
</reference>
<comment type="caution">
    <text evidence="12">The sequence shown here is derived from an EMBL/GenBank/DDBJ whole genome shotgun (WGS) entry which is preliminary data.</text>
</comment>
<organism evidence="12 13">
    <name type="scientific">Hemibagrus guttatus</name>
    <dbReference type="NCBI Taxonomy" id="175788"/>
    <lineage>
        <taxon>Eukaryota</taxon>
        <taxon>Metazoa</taxon>
        <taxon>Chordata</taxon>
        <taxon>Craniata</taxon>
        <taxon>Vertebrata</taxon>
        <taxon>Euteleostomi</taxon>
        <taxon>Actinopterygii</taxon>
        <taxon>Neopterygii</taxon>
        <taxon>Teleostei</taxon>
        <taxon>Ostariophysi</taxon>
        <taxon>Siluriformes</taxon>
        <taxon>Bagridae</taxon>
        <taxon>Hemibagrus</taxon>
    </lineage>
</organism>
<keyword evidence="4" id="KW-0964">Secreted</keyword>
<evidence type="ECO:0000259" key="11">
    <source>
        <dbReference type="PROSITE" id="PS00861"/>
    </source>
</evidence>
<proteinExistence type="inferred from homology"/>
<keyword evidence="13" id="KW-1185">Reference proteome</keyword>
<evidence type="ECO:0000256" key="3">
    <source>
        <dbReference type="ARBA" id="ARBA00019079"/>
    </source>
</evidence>
<comment type="similarity">
    <text evidence="2">Belongs to the galanin family.</text>
</comment>
<dbReference type="PROSITE" id="PS00861">
    <property type="entry name" value="GALANIN"/>
    <property type="match status" value="1"/>
</dbReference>
<dbReference type="GO" id="GO:0007218">
    <property type="term" value="P:neuropeptide signaling pathway"/>
    <property type="evidence" value="ECO:0007669"/>
    <property type="project" value="UniProtKB-KW"/>
</dbReference>
<dbReference type="GO" id="GO:0005615">
    <property type="term" value="C:extracellular space"/>
    <property type="evidence" value="ECO:0007669"/>
    <property type="project" value="TreeGrafter"/>
</dbReference>
<evidence type="ECO:0000256" key="5">
    <source>
        <dbReference type="ARBA" id="ARBA00022685"/>
    </source>
</evidence>
<evidence type="ECO:0000256" key="7">
    <source>
        <dbReference type="ARBA" id="ARBA00022729"/>
    </source>
</evidence>
<evidence type="ECO:0000256" key="8">
    <source>
        <dbReference type="ARBA" id="ARBA00023320"/>
    </source>
</evidence>
<accession>A0AAE0QWU8</accession>
<dbReference type="GO" id="GO:0005184">
    <property type="term" value="F:neuropeptide hormone activity"/>
    <property type="evidence" value="ECO:0007669"/>
    <property type="project" value="TreeGrafter"/>
</dbReference>
<feature type="transmembrane region" description="Helical" evidence="10">
    <location>
        <begin position="162"/>
        <end position="185"/>
    </location>
</feature>
<keyword evidence="6" id="KW-0372">Hormone</keyword>
<dbReference type="InterPro" id="IPR008174">
    <property type="entry name" value="Galanin"/>
</dbReference>
<dbReference type="InterPro" id="IPR008175">
    <property type="entry name" value="Galanin_pre"/>
</dbReference>
<feature type="compositionally biased region" description="Basic and acidic residues" evidence="9">
    <location>
        <begin position="1"/>
        <end position="13"/>
    </location>
</feature>
<evidence type="ECO:0000256" key="1">
    <source>
        <dbReference type="ARBA" id="ARBA00004613"/>
    </source>
</evidence>
<name>A0AAE0QWU8_9TELE</name>
<evidence type="ECO:0000256" key="10">
    <source>
        <dbReference type="SAM" id="Phobius"/>
    </source>
</evidence>
<feature type="region of interest" description="Disordered" evidence="9">
    <location>
        <begin position="79"/>
        <end position="107"/>
    </location>
</feature>
<dbReference type="Pfam" id="PF06540">
    <property type="entry name" value="GMAP"/>
    <property type="match status" value="1"/>
</dbReference>
<dbReference type="Proteomes" id="UP001274896">
    <property type="component" value="Unassembled WGS sequence"/>
</dbReference>
<dbReference type="Pfam" id="PF01296">
    <property type="entry name" value="Galanin"/>
    <property type="match status" value="2"/>
</dbReference>
<evidence type="ECO:0000256" key="4">
    <source>
        <dbReference type="ARBA" id="ARBA00022525"/>
    </source>
</evidence>
<dbReference type="AlphaFoldDB" id="A0AAE0QWU8"/>
<evidence type="ECO:0000256" key="2">
    <source>
        <dbReference type="ARBA" id="ARBA00006871"/>
    </source>
</evidence>
<evidence type="ECO:0000313" key="12">
    <source>
        <dbReference type="EMBL" id="KAK3535692.1"/>
    </source>
</evidence>
<feature type="domain" description="Galanin" evidence="11">
    <location>
        <begin position="190"/>
        <end position="202"/>
    </location>
</feature>
<protein>
    <recommendedName>
        <fullName evidence="3">Galanin peptides</fullName>
    </recommendedName>
</protein>
<dbReference type="SMART" id="SM00071">
    <property type="entry name" value="Galanin"/>
    <property type="match status" value="1"/>
</dbReference>
<evidence type="ECO:0000256" key="9">
    <source>
        <dbReference type="SAM" id="MobiDB-lite"/>
    </source>
</evidence>
<dbReference type="PANTHER" id="PTHR16839:SF1">
    <property type="entry name" value="GALANIN PEPTIDES"/>
    <property type="match status" value="1"/>
</dbReference>
<keyword evidence="10" id="KW-0472">Membrane</keyword>
<dbReference type="GO" id="GO:0030141">
    <property type="term" value="C:secretory granule"/>
    <property type="evidence" value="ECO:0007669"/>
    <property type="project" value="TreeGrafter"/>
</dbReference>
<feature type="compositionally biased region" description="Basic and acidic residues" evidence="9">
    <location>
        <begin position="81"/>
        <end position="90"/>
    </location>
</feature>
<dbReference type="InterPro" id="IPR013068">
    <property type="entry name" value="GMAP"/>
</dbReference>
<keyword evidence="10" id="KW-0812">Transmembrane</keyword>
<keyword evidence="10" id="KW-1133">Transmembrane helix</keyword>
<dbReference type="PANTHER" id="PTHR16839">
    <property type="entry name" value="GALANIN"/>
    <property type="match status" value="1"/>
</dbReference>
<dbReference type="EMBL" id="JAUCMX010000009">
    <property type="protein sequence ID" value="KAK3535692.1"/>
    <property type="molecule type" value="Genomic_DNA"/>
</dbReference>